<organism evidence="11 12">
    <name type="scientific">Candidatus Galligastranaerophilus intestinavium</name>
    <dbReference type="NCBI Taxonomy" id="2840836"/>
    <lineage>
        <taxon>Bacteria</taxon>
        <taxon>Candidatus Galligastranaerophilus</taxon>
    </lineage>
</organism>
<dbReference type="InterPro" id="IPR018076">
    <property type="entry name" value="T2SS_GspF_dom"/>
</dbReference>
<evidence type="ECO:0000313" key="11">
    <source>
        <dbReference type="EMBL" id="HIS73836.1"/>
    </source>
</evidence>
<evidence type="ECO:0000256" key="9">
    <source>
        <dbReference type="SAM" id="Phobius"/>
    </source>
</evidence>
<evidence type="ECO:0000256" key="1">
    <source>
        <dbReference type="ARBA" id="ARBA00004651"/>
    </source>
</evidence>
<dbReference type="PANTHER" id="PTHR30012">
    <property type="entry name" value="GENERAL SECRETION PATHWAY PROTEIN"/>
    <property type="match status" value="1"/>
</dbReference>
<dbReference type="PRINTS" id="PR00812">
    <property type="entry name" value="BCTERIALGSPF"/>
</dbReference>
<reference evidence="11" key="2">
    <citation type="journal article" date="2021" name="PeerJ">
        <title>Extensive microbial diversity within the chicken gut microbiome revealed by metagenomics and culture.</title>
        <authorList>
            <person name="Gilroy R."/>
            <person name="Ravi A."/>
            <person name="Getino M."/>
            <person name="Pursley I."/>
            <person name="Horton D.L."/>
            <person name="Alikhan N.F."/>
            <person name="Baker D."/>
            <person name="Gharbi K."/>
            <person name="Hall N."/>
            <person name="Watson M."/>
            <person name="Adriaenssens E.M."/>
            <person name="Foster-Nyarko E."/>
            <person name="Jarju S."/>
            <person name="Secka A."/>
            <person name="Antonio M."/>
            <person name="Oren A."/>
            <person name="Chaudhuri R.R."/>
            <person name="La Ragione R."/>
            <person name="Hildebrand F."/>
            <person name="Pallen M.J."/>
        </authorList>
    </citation>
    <scope>NUCLEOTIDE SEQUENCE</scope>
    <source>
        <strain evidence="11">CHK152-2871</strain>
    </source>
</reference>
<gene>
    <name evidence="11" type="ORF">IAA86_02310</name>
</gene>
<evidence type="ECO:0000256" key="2">
    <source>
        <dbReference type="ARBA" id="ARBA00005745"/>
    </source>
</evidence>
<reference evidence="11" key="1">
    <citation type="submission" date="2020-10" db="EMBL/GenBank/DDBJ databases">
        <authorList>
            <person name="Gilroy R."/>
        </authorList>
    </citation>
    <scope>NUCLEOTIDE SEQUENCE</scope>
    <source>
        <strain evidence="11">CHK152-2871</strain>
    </source>
</reference>
<keyword evidence="6 9" id="KW-1133">Transmembrane helix</keyword>
<evidence type="ECO:0000313" key="12">
    <source>
        <dbReference type="Proteomes" id="UP000886865"/>
    </source>
</evidence>
<dbReference type="Proteomes" id="UP000886865">
    <property type="component" value="Unassembled WGS sequence"/>
</dbReference>
<accession>A0A9D1JXA3</accession>
<name>A0A9D1JXA3_9BACT</name>
<dbReference type="Gene3D" id="1.20.81.30">
    <property type="entry name" value="Type II secretion system (T2SS), domain F"/>
    <property type="match status" value="2"/>
</dbReference>
<feature type="transmembrane region" description="Helical" evidence="9">
    <location>
        <begin position="173"/>
        <end position="199"/>
    </location>
</feature>
<evidence type="ECO:0000256" key="7">
    <source>
        <dbReference type="ARBA" id="ARBA00023136"/>
    </source>
</evidence>
<dbReference type="EMBL" id="DVJQ01000021">
    <property type="protein sequence ID" value="HIS73836.1"/>
    <property type="molecule type" value="Genomic_DNA"/>
</dbReference>
<sequence>MPTFSYIALKNNKDIVKGKVDALNVRAARDAVKKMGLLPTKITDDSISDKSTHNPAAQNISVHKIGSFSLKDKIEFTQTLQILTSTGIPIIETLVFLENNAESKSIRAVAHELRRNIIAGGLTLAETLEKHRRIFGRVYVGLVKAGEDSGELDKTLTRMLELLKKQEDIKSKVIGALIYPVFVILLACAVVTVMLVFVFPAFKDMFDTLGRELPITTQICMSLGLFIRKFWFVPIVALIFLAIAVKQILSNDVTKRPVDNVLLQVPLLSDLLKFANYSNFLAVLQVAYEAGIPIVDCLYLANMTLDNLVLKDTIFAATTKVQQGTHLSVALRASNYIPSMMTFMIATGEQSGRLGELLHHCTTFIDQKLDAIIDKFTKLVEPAMLIFIGGIVLFLALSLYMPLFAAYG</sequence>
<keyword evidence="5 8" id="KW-0812">Transmembrane</keyword>
<keyword evidence="3 8" id="KW-0813">Transport</keyword>
<keyword evidence="7 9" id="KW-0472">Membrane</keyword>
<dbReference type="InterPro" id="IPR001992">
    <property type="entry name" value="T2SS_GspF/T4SS_PilC_CS"/>
</dbReference>
<dbReference type="GO" id="GO:0005886">
    <property type="term" value="C:plasma membrane"/>
    <property type="evidence" value="ECO:0007669"/>
    <property type="project" value="UniProtKB-SubCell"/>
</dbReference>
<keyword evidence="4" id="KW-1003">Cell membrane</keyword>
<feature type="transmembrane region" description="Helical" evidence="9">
    <location>
        <begin position="385"/>
        <end position="407"/>
    </location>
</feature>
<comment type="subcellular location">
    <subcellularLocation>
        <location evidence="1 8">Cell membrane</location>
        <topology evidence="1 8">Multi-pass membrane protein</topology>
    </subcellularLocation>
</comment>
<dbReference type="PANTHER" id="PTHR30012:SF0">
    <property type="entry name" value="TYPE II SECRETION SYSTEM PROTEIN F-RELATED"/>
    <property type="match status" value="1"/>
</dbReference>
<evidence type="ECO:0000256" key="6">
    <source>
        <dbReference type="ARBA" id="ARBA00022989"/>
    </source>
</evidence>
<evidence type="ECO:0000256" key="3">
    <source>
        <dbReference type="ARBA" id="ARBA00022448"/>
    </source>
</evidence>
<protein>
    <submittedName>
        <fullName evidence="11">Type II secretion system F family protein</fullName>
    </submittedName>
</protein>
<feature type="domain" description="Type II secretion system protein GspF" evidence="10">
    <location>
        <begin position="76"/>
        <end position="200"/>
    </location>
</feature>
<proteinExistence type="inferred from homology"/>
<dbReference type="InterPro" id="IPR003004">
    <property type="entry name" value="GspF/PilC"/>
</dbReference>
<evidence type="ECO:0000259" key="10">
    <source>
        <dbReference type="Pfam" id="PF00482"/>
    </source>
</evidence>
<evidence type="ECO:0000256" key="4">
    <source>
        <dbReference type="ARBA" id="ARBA00022475"/>
    </source>
</evidence>
<dbReference type="PROSITE" id="PS00874">
    <property type="entry name" value="T2SP_F"/>
    <property type="match status" value="1"/>
</dbReference>
<dbReference type="GO" id="GO:0009306">
    <property type="term" value="P:protein secretion"/>
    <property type="evidence" value="ECO:0007669"/>
    <property type="project" value="InterPro"/>
</dbReference>
<dbReference type="Pfam" id="PF00482">
    <property type="entry name" value="T2SSF"/>
    <property type="match status" value="2"/>
</dbReference>
<evidence type="ECO:0000256" key="5">
    <source>
        <dbReference type="ARBA" id="ARBA00022692"/>
    </source>
</evidence>
<feature type="transmembrane region" description="Helical" evidence="9">
    <location>
        <begin position="231"/>
        <end position="249"/>
    </location>
</feature>
<comment type="similarity">
    <text evidence="2 8">Belongs to the GSP F family.</text>
</comment>
<feature type="domain" description="Type II secretion system protein GspF" evidence="10">
    <location>
        <begin position="280"/>
        <end position="402"/>
    </location>
</feature>
<evidence type="ECO:0000256" key="8">
    <source>
        <dbReference type="RuleBase" id="RU003923"/>
    </source>
</evidence>
<dbReference type="InterPro" id="IPR042094">
    <property type="entry name" value="T2SS_GspF_sf"/>
</dbReference>
<comment type="caution">
    <text evidence="11">The sequence shown here is derived from an EMBL/GenBank/DDBJ whole genome shotgun (WGS) entry which is preliminary data.</text>
</comment>
<dbReference type="AlphaFoldDB" id="A0A9D1JXA3"/>